<evidence type="ECO:0000313" key="7">
    <source>
        <dbReference type="EMBL" id="OWK07729.1"/>
    </source>
</evidence>
<reference evidence="7 8" key="1">
    <citation type="journal article" date="2018" name="Mol. Genet. Genomics">
        <title>The red deer Cervus elaphus genome CerEla1.0: sequencing, annotating, genes, and chromosomes.</title>
        <authorList>
            <person name="Bana N.A."/>
            <person name="Nyiri A."/>
            <person name="Nagy J."/>
            <person name="Frank K."/>
            <person name="Nagy T."/>
            <person name="Steger V."/>
            <person name="Schiller M."/>
            <person name="Lakatos P."/>
            <person name="Sugar L."/>
            <person name="Horn P."/>
            <person name="Barta E."/>
            <person name="Orosz L."/>
        </authorList>
    </citation>
    <scope>NUCLEOTIDE SEQUENCE [LARGE SCALE GENOMIC DNA]</scope>
    <source>
        <strain evidence="7">Hungarian</strain>
    </source>
</reference>
<feature type="compositionally biased region" description="Low complexity" evidence="6">
    <location>
        <begin position="42"/>
        <end position="55"/>
    </location>
</feature>
<keyword evidence="3" id="KW-0687">Ribonucleoprotein</keyword>
<comment type="similarity">
    <text evidence="1">Belongs to the eukaryotic ribosomal protein eS25 family.</text>
</comment>
<name>A0A212CNW4_CEREH</name>
<dbReference type="Gene3D" id="3.30.63.20">
    <property type="match status" value="1"/>
</dbReference>
<sequence length="294" mass="33388">MPQRYEEQGWEEPWEPAESRGKPDLPSGRQEDHVLEQGRTGLVSSSRLPCSSLSPSPIPDPGIYPKADEKVMIQWASKGDCEKKECGISSFSWMVILKGYFAVTEFETEFVKQMKRHLRMPLQCEWKLCTSEGPAQADCLPHLPPPVPAPVIDGTVLEAQDWKDWNEHFTLKKAQRGGSGCSCSLAFAMPPKDDKKKKDAGKSAKKDKDPVNKSRGKAKKKKWYKGKVRDRLSNLVLFDKATYDKLCKEVPNHELITPAVVSERWKIRGPWPEQPFRNSLRGNLPTLLERTFRA</sequence>
<evidence type="ECO:0000256" key="4">
    <source>
        <dbReference type="ARBA" id="ARBA00035148"/>
    </source>
</evidence>
<feature type="compositionally biased region" description="Basic residues" evidence="6">
    <location>
        <begin position="214"/>
        <end position="223"/>
    </location>
</feature>
<evidence type="ECO:0000256" key="3">
    <source>
        <dbReference type="ARBA" id="ARBA00023274"/>
    </source>
</evidence>
<evidence type="ECO:0000256" key="2">
    <source>
        <dbReference type="ARBA" id="ARBA00022980"/>
    </source>
</evidence>
<dbReference type="Proteomes" id="UP000242450">
    <property type="component" value="Chromosome 15"/>
</dbReference>
<organism evidence="7 8">
    <name type="scientific">Cervus elaphus hippelaphus</name>
    <name type="common">European red deer</name>
    <dbReference type="NCBI Taxonomy" id="46360"/>
    <lineage>
        <taxon>Eukaryota</taxon>
        <taxon>Metazoa</taxon>
        <taxon>Chordata</taxon>
        <taxon>Craniata</taxon>
        <taxon>Vertebrata</taxon>
        <taxon>Euteleostomi</taxon>
        <taxon>Mammalia</taxon>
        <taxon>Eutheria</taxon>
        <taxon>Laurasiatheria</taxon>
        <taxon>Artiodactyla</taxon>
        <taxon>Ruminantia</taxon>
        <taxon>Pecora</taxon>
        <taxon>Cervidae</taxon>
        <taxon>Cervinae</taxon>
        <taxon>Cervus</taxon>
    </lineage>
</organism>
<protein>
    <recommendedName>
        <fullName evidence="4">Small ribosomal subunit protein eS25</fullName>
    </recommendedName>
    <alternativeName>
        <fullName evidence="5">40S ribosomal protein S25</fullName>
    </alternativeName>
</protein>
<dbReference type="GO" id="GO:0005840">
    <property type="term" value="C:ribosome"/>
    <property type="evidence" value="ECO:0007669"/>
    <property type="project" value="UniProtKB-KW"/>
</dbReference>
<comment type="caution">
    <text evidence="7">The sequence shown here is derived from an EMBL/GenBank/DDBJ whole genome shotgun (WGS) entry which is preliminary data.</text>
</comment>
<dbReference type="OrthoDB" id="10263513at2759"/>
<feature type="region of interest" description="Disordered" evidence="6">
    <location>
        <begin position="1"/>
        <end position="61"/>
    </location>
</feature>
<keyword evidence="8" id="KW-1185">Reference proteome</keyword>
<dbReference type="InterPro" id="IPR004977">
    <property type="entry name" value="Ribosomal_eS25"/>
</dbReference>
<dbReference type="Pfam" id="PF03297">
    <property type="entry name" value="Ribosomal_S25"/>
    <property type="match status" value="1"/>
</dbReference>
<evidence type="ECO:0000256" key="6">
    <source>
        <dbReference type="SAM" id="MobiDB-lite"/>
    </source>
</evidence>
<evidence type="ECO:0000256" key="5">
    <source>
        <dbReference type="ARBA" id="ARBA00035460"/>
    </source>
</evidence>
<evidence type="ECO:0000256" key="1">
    <source>
        <dbReference type="ARBA" id="ARBA00009106"/>
    </source>
</evidence>
<gene>
    <name evidence="7" type="ORF">Celaphus_00008677</name>
</gene>
<feature type="region of interest" description="Disordered" evidence="6">
    <location>
        <begin position="191"/>
        <end position="223"/>
    </location>
</feature>
<feature type="compositionally biased region" description="Basic and acidic residues" evidence="6">
    <location>
        <begin position="191"/>
        <end position="212"/>
    </location>
</feature>
<dbReference type="GO" id="GO:1990904">
    <property type="term" value="C:ribonucleoprotein complex"/>
    <property type="evidence" value="ECO:0007669"/>
    <property type="project" value="UniProtKB-KW"/>
</dbReference>
<keyword evidence="2" id="KW-0689">Ribosomal protein</keyword>
<dbReference type="EMBL" id="MKHE01000015">
    <property type="protein sequence ID" value="OWK07729.1"/>
    <property type="molecule type" value="Genomic_DNA"/>
</dbReference>
<evidence type="ECO:0000313" key="8">
    <source>
        <dbReference type="Proteomes" id="UP000242450"/>
    </source>
</evidence>
<feature type="compositionally biased region" description="Basic and acidic residues" evidence="6">
    <location>
        <begin position="17"/>
        <end position="36"/>
    </location>
</feature>
<dbReference type="PANTHER" id="PTHR12850">
    <property type="entry name" value="40S RIBOSOMAL PROTEIN S25"/>
    <property type="match status" value="1"/>
</dbReference>
<proteinExistence type="inferred from homology"/>
<accession>A0A212CNW4</accession>
<dbReference type="AlphaFoldDB" id="A0A212CNW4"/>